<dbReference type="VEuPathDB" id="VectorBase:ISCW004153"/>
<evidence type="ECO:0000313" key="2">
    <source>
        <dbReference type="EnsemblMetazoa" id="ISCW004153-PA"/>
    </source>
</evidence>
<dbReference type="EnsemblMetazoa" id="ISCW004153-RA">
    <property type="protein sequence ID" value="ISCW004153-PA"/>
    <property type="gene ID" value="ISCW004153"/>
</dbReference>
<reference evidence="2" key="2">
    <citation type="submission" date="2020-05" db="UniProtKB">
        <authorList>
            <consortium name="EnsemblMetazoa"/>
        </authorList>
    </citation>
    <scope>IDENTIFICATION</scope>
    <source>
        <strain evidence="2">wikel</strain>
    </source>
</reference>
<evidence type="ECO:0000313" key="1">
    <source>
        <dbReference type="EMBL" id="EEC06828.1"/>
    </source>
</evidence>
<sequence length="70" mass="8105">MRDSVVVDAQPYPIELCYDPGKGEETRAQPFNLEARYAQEAAVPHPDLHLDSFTVNRLFPRPRARRPRSR</sequence>
<dbReference type="EMBL" id="ABJB010991133">
    <property type="status" value="NOT_ANNOTATED_CDS"/>
    <property type="molecule type" value="Genomic_DNA"/>
</dbReference>
<proteinExistence type="predicted"/>
<dbReference type="HOGENOM" id="CLU_2760621_0_0_1"/>
<organism>
    <name type="scientific">Ixodes scapularis</name>
    <name type="common">Black-legged tick</name>
    <name type="synonym">Deer tick</name>
    <dbReference type="NCBI Taxonomy" id="6945"/>
    <lineage>
        <taxon>Eukaryota</taxon>
        <taxon>Metazoa</taxon>
        <taxon>Ecdysozoa</taxon>
        <taxon>Arthropoda</taxon>
        <taxon>Chelicerata</taxon>
        <taxon>Arachnida</taxon>
        <taxon>Acari</taxon>
        <taxon>Parasitiformes</taxon>
        <taxon>Ixodida</taxon>
        <taxon>Ixodoidea</taxon>
        <taxon>Ixodidae</taxon>
        <taxon>Ixodinae</taxon>
        <taxon>Ixodes</taxon>
    </lineage>
</organism>
<protein>
    <submittedName>
        <fullName evidence="1 2">Uncharacterized protein</fullName>
    </submittedName>
</protein>
<evidence type="ECO:0000313" key="3">
    <source>
        <dbReference type="Proteomes" id="UP000001555"/>
    </source>
</evidence>
<accession>B7PJQ6</accession>
<dbReference type="EMBL" id="DS727690">
    <property type="protein sequence ID" value="EEC06828.1"/>
    <property type="molecule type" value="Genomic_DNA"/>
</dbReference>
<dbReference type="AlphaFoldDB" id="B7PJQ6"/>
<reference evidence="1 3" key="1">
    <citation type="submission" date="2008-03" db="EMBL/GenBank/DDBJ databases">
        <title>Annotation of Ixodes scapularis.</title>
        <authorList>
            <consortium name="Ixodes scapularis Genome Project Consortium"/>
            <person name="Caler E."/>
            <person name="Hannick L.I."/>
            <person name="Bidwell S."/>
            <person name="Joardar V."/>
            <person name="Thiagarajan M."/>
            <person name="Amedeo P."/>
            <person name="Galinsky K.J."/>
            <person name="Schobel S."/>
            <person name="Inman J."/>
            <person name="Hostetler J."/>
            <person name="Miller J."/>
            <person name="Hammond M."/>
            <person name="Megy K."/>
            <person name="Lawson D."/>
            <person name="Kodira C."/>
            <person name="Sutton G."/>
            <person name="Meyer J."/>
            <person name="Hill C.A."/>
            <person name="Birren B."/>
            <person name="Nene V."/>
            <person name="Collins F."/>
            <person name="Alarcon-Chaidez F."/>
            <person name="Wikel S."/>
            <person name="Strausberg R."/>
        </authorList>
    </citation>
    <scope>NUCLEOTIDE SEQUENCE [LARGE SCALE GENOMIC DNA]</scope>
    <source>
        <strain evidence="3">Wikel</strain>
        <strain evidence="1">Wikel colony</strain>
    </source>
</reference>
<keyword evidence="3" id="KW-1185">Reference proteome</keyword>
<name>B7PJQ6_IXOSC</name>
<dbReference type="InParanoid" id="B7PJQ6"/>
<gene>
    <name evidence="1" type="ORF">IscW_ISCW004153</name>
</gene>
<dbReference type="Proteomes" id="UP000001555">
    <property type="component" value="Unassembled WGS sequence"/>
</dbReference>
<dbReference type="VEuPathDB" id="VectorBase:ISCI004153"/>
<dbReference type="PaxDb" id="6945-B7PJQ6"/>